<organism evidence="1 2">
    <name type="scientific">Mycena metata</name>
    <dbReference type="NCBI Taxonomy" id="1033252"/>
    <lineage>
        <taxon>Eukaryota</taxon>
        <taxon>Fungi</taxon>
        <taxon>Dikarya</taxon>
        <taxon>Basidiomycota</taxon>
        <taxon>Agaricomycotina</taxon>
        <taxon>Agaricomycetes</taxon>
        <taxon>Agaricomycetidae</taxon>
        <taxon>Agaricales</taxon>
        <taxon>Marasmiineae</taxon>
        <taxon>Mycenaceae</taxon>
        <taxon>Mycena</taxon>
    </lineage>
</organism>
<protein>
    <submittedName>
        <fullName evidence="1">Uncharacterized protein</fullName>
    </submittedName>
</protein>
<evidence type="ECO:0000313" key="2">
    <source>
        <dbReference type="Proteomes" id="UP001215598"/>
    </source>
</evidence>
<name>A0AAD7IVZ1_9AGAR</name>
<gene>
    <name evidence="1" type="ORF">B0H16DRAFT_1460562</name>
</gene>
<comment type="caution">
    <text evidence="1">The sequence shown here is derived from an EMBL/GenBank/DDBJ whole genome shotgun (WGS) entry which is preliminary data.</text>
</comment>
<dbReference type="AlphaFoldDB" id="A0AAD7IVZ1"/>
<evidence type="ECO:0000313" key="1">
    <source>
        <dbReference type="EMBL" id="KAJ7750853.1"/>
    </source>
</evidence>
<proteinExistence type="predicted"/>
<dbReference type="Proteomes" id="UP001215598">
    <property type="component" value="Unassembled WGS sequence"/>
</dbReference>
<accession>A0AAD7IVZ1</accession>
<dbReference type="EMBL" id="JARKIB010000064">
    <property type="protein sequence ID" value="KAJ7750853.1"/>
    <property type="molecule type" value="Genomic_DNA"/>
</dbReference>
<keyword evidence="2" id="KW-1185">Reference proteome</keyword>
<sequence>MAKKEDVFAVHVSVPKSHGRPLWEEFRRSDDFNPNNRLFYYILPVFHLNGSVYGKHLLLLKEKLNLMTNLTLTEITDLHNKWVEEDYDYTALYFVRRLMEELNDGLGCFTCINK</sequence>
<reference evidence="1" key="1">
    <citation type="submission" date="2023-03" db="EMBL/GenBank/DDBJ databases">
        <title>Massive genome expansion in bonnet fungi (Mycena s.s.) driven by repeated elements and novel gene families across ecological guilds.</title>
        <authorList>
            <consortium name="Lawrence Berkeley National Laboratory"/>
            <person name="Harder C.B."/>
            <person name="Miyauchi S."/>
            <person name="Viragh M."/>
            <person name="Kuo A."/>
            <person name="Thoen E."/>
            <person name="Andreopoulos B."/>
            <person name="Lu D."/>
            <person name="Skrede I."/>
            <person name="Drula E."/>
            <person name="Henrissat B."/>
            <person name="Morin E."/>
            <person name="Kohler A."/>
            <person name="Barry K."/>
            <person name="LaButti K."/>
            <person name="Morin E."/>
            <person name="Salamov A."/>
            <person name="Lipzen A."/>
            <person name="Mereny Z."/>
            <person name="Hegedus B."/>
            <person name="Baldrian P."/>
            <person name="Stursova M."/>
            <person name="Weitz H."/>
            <person name="Taylor A."/>
            <person name="Grigoriev I.V."/>
            <person name="Nagy L.G."/>
            <person name="Martin F."/>
            <person name="Kauserud H."/>
        </authorList>
    </citation>
    <scope>NUCLEOTIDE SEQUENCE</scope>
    <source>
        <strain evidence="1">CBHHK182m</strain>
    </source>
</reference>